<dbReference type="Proteomes" id="UP000886520">
    <property type="component" value="Chromosome 10"/>
</dbReference>
<comment type="similarity">
    <text evidence="1">Belongs to the p23/wos2 family.</text>
</comment>
<keyword evidence="6" id="KW-1185">Reference proteome</keyword>
<dbReference type="GO" id="GO:0051087">
    <property type="term" value="F:protein-folding chaperone binding"/>
    <property type="evidence" value="ECO:0007669"/>
    <property type="project" value="TreeGrafter"/>
</dbReference>
<feature type="compositionally biased region" description="Acidic residues" evidence="2">
    <location>
        <begin position="151"/>
        <end position="161"/>
    </location>
</feature>
<protein>
    <recommendedName>
        <fullName evidence="3">CS domain-containing protein</fullName>
    </recommendedName>
</protein>
<dbReference type="GO" id="GO:0005829">
    <property type="term" value="C:cytosol"/>
    <property type="evidence" value="ECO:0007669"/>
    <property type="project" value="TreeGrafter"/>
</dbReference>
<reference evidence="5" key="1">
    <citation type="submission" date="2021-01" db="EMBL/GenBank/DDBJ databases">
        <title>Adiantum capillus-veneris genome.</title>
        <authorList>
            <person name="Fang Y."/>
            <person name="Liao Q."/>
        </authorList>
    </citation>
    <scope>NUCLEOTIDE SEQUENCE</scope>
    <source>
        <strain evidence="5">H3</strain>
        <tissue evidence="5">Leaf</tissue>
    </source>
</reference>
<evidence type="ECO:0000259" key="3">
    <source>
        <dbReference type="PROSITE" id="PS51203"/>
    </source>
</evidence>
<dbReference type="InterPro" id="IPR008978">
    <property type="entry name" value="HSP20-like_chaperone"/>
</dbReference>
<dbReference type="GO" id="GO:0051879">
    <property type="term" value="F:Hsp90 protein binding"/>
    <property type="evidence" value="ECO:0007669"/>
    <property type="project" value="InterPro"/>
</dbReference>
<evidence type="ECO:0000313" key="4">
    <source>
        <dbReference type="EMBL" id="KAI5074450.1"/>
    </source>
</evidence>
<dbReference type="GO" id="GO:0006457">
    <property type="term" value="P:protein folding"/>
    <property type="evidence" value="ECO:0007669"/>
    <property type="project" value="TreeGrafter"/>
</dbReference>
<dbReference type="EMBL" id="JABFUD020000010">
    <property type="protein sequence ID" value="KAI5074948.1"/>
    <property type="molecule type" value="Genomic_DNA"/>
</dbReference>
<dbReference type="InterPro" id="IPR045250">
    <property type="entry name" value="p23-like"/>
</dbReference>
<feature type="domain" description="CS" evidence="3">
    <location>
        <begin position="2"/>
        <end position="91"/>
    </location>
</feature>
<dbReference type="Pfam" id="PF04969">
    <property type="entry name" value="CS"/>
    <property type="match status" value="1"/>
</dbReference>
<dbReference type="PANTHER" id="PTHR22932">
    <property type="entry name" value="TELOMERASE-BINDING PROTEIN P23 HSP90 CO-CHAPERONE"/>
    <property type="match status" value="1"/>
</dbReference>
<dbReference type="CDD" id="cd06465">
    <property type="entry name" value="p23_hB-ind1_like"/>
    <property type="match status" value="1"/>
</dbReference>
<dbReference type="EMBL" id="JABFUD020000010">
    <property type="protein sequence ID" value="KAI5074450.1"/>
    <property type="molecule type" value="Genomic_DNA"/>
</dbReference>
<evidence type="ECO:0000313" key="5">
    <source>
        <dbReference type="EMBL" id="KAI5074948.1"/>
    </source>
</evidence>
<evidence type="ECO:0000313" key="6">
    <source>
        <dbReference type="Proteomes" id="UP000886520"/>
    </source>
</evidence>
<gene>
    <name evidence="4" type="ORF">GOP47_0010411</name>
    <name evidence="5" type="ORF">GOP47_0010909</name>
</gene>
<dbReference type="OrthoDB" id="1564555at2759"/>
<dbReference type="GO" id="GO:0101031">
    <property type="term" value="C:protein folding chaperone complex"/>
    <property type="evidence" value="ECO:0007669"/>
    <property type="project" value="UniProtKB-ARBA"/>
</dbReference>
<evidence type="ECO:0000256" key="1">
    <source>
        <dbReference type="ARBA" id="ARBA00025733"/>
    </source>
</evidence>
<dbReference type="SUPFAM" id="SSF49764">
    <property type="entry name" value="HSP20-like chaperones"/>
    <property type="match status" value="1"/>
</dbReference>
<accession>A0A9D4ZGT5</accession>
<dbReference type="PROSITE" id="PS51203">
    <property type="entry name" value="CS"/>
    <property type="match status" value="1"/>
</dbReference>
<organism evidence="5 6">
    <name type="scientific">Adiantum capillus-veneris</name>
    <name type="common">Maidenhair fern</name>
    <dbReference type="NCBI Taxonomy" id="13818"/>
    <lineage>
        <taxon>Eukaryota</taxon>
        <taxon>Viridiplantae</taxon>
        <taxon>Streptophyta</taxon>
        <taxon>Embryophyta</taxon>
        <taxon>Tracheophyta</taxon>
        <taxon>Polypodiopsida</taxon>
        <taxon>Polypodiidae</taxon>
        <taxon>Polypodiales</taxon>
        <taxon>Pteridineae</taxon>
        <taxon>Pteridaceae</taxon>
        <taxon>Vittarioideae</taxon>
        <taxon>Adiantum</taxon>
    </lineage>
</organism>
<proteinExistence type="inferred from homology"/>
<dbReference type="FunFam" id="2.60.40.790:FF:000013">
    <property type="entry name" value="Very-long-chain (3R)-3-hydroxyacyl-CoA dehydratase"/>
    <property type="match status" value="1"/>
</dbReference>
<sequence length="179" mass="20143">MSRHPEVKWAQRSDKIYLTVELPDAKNPKVKVEPEGKFTFSATAGPDNTSYDLDLQLFDKINVEESKISVGLRNVFCILIKAEKKWWKRLLLADGKQPPFLKADWDKWVDEDEENEVPSNKFDNFDLGSMNDFSDFNMGGGGMEGLGGGGDESDSDDEDAEISTKENTESKVDVEEQKA</sequence>
<dbReference type="AlphaFoldDB" id="A0A9D4ZGT5"/>
<dbReference type="Gene3D" id="2.60.40.790">
    <property type="match status" value="1"/>
</dbReference>
<feature type="compositionally biased region" description="Basic and acidic residues" evidence="2">
    <location>
        <begin position="162"/>
        <end position="179"/>
    </location>
</feature>
<dbReference type="PANTHER" id="PTHR22932:SF11">
    <property type="entry name" value="CO-CHAPERONE PROTEIN P23"/>
    <property type="match status" value="1"/>
</dbReference>
<name>A0A9D4ZGT5_ADICA</name>
<dbReference type="GO" id="GO:0051131">
    <property type="term" value="P:chaperone-mediated protein complex assembly"/>
    <property type="evidence" value="ECO:0007669"/>
    <property type="project" value="TreeGrafter"/>
</dbReference>
<feature type="compositionally biased region" description="Gly residues" evidence="2">
    <location>
        <begin position="138"/>
        <end position="150"/>
    </location>
</feature>
<comment type="caution">
    <text evidence="5">The sequence shown here is derived from an EMBL/GenBank/DDBJ whole genome shotgun (WGS) entry which is preliminary data.</text>
</comment>
<feature type="region of interest" description="Disordered" evidence="2">
    <location>
        <begin position="133"/>
        <end position="179"/>
    </location>
</feature>
<evidence type="ECO:0000256" key="2">
    <source>
        <dbReference type="SAM" id="MobiDB-lite"/>
    </source>
</evidence>
<dbReference type="InterPro" id="IPR007052">
    <property type="entry name" value="CS_dom"/>
</dbReference>
<dbReference type="GO" id="GO:0005634">
    <property type="term" value="C:nucleus"/>
    <property type="evidence" value="ECO:0007669"/>
    <property type="project" value="TreeGrafter"/>
</dbReference>